<evidence type="ECO:0000313" key="2">
    <source>
        <dbReference type="Proteomes" id="UP000198844"/>
    </source>
</evidence>
<protein>
    <submittedName>
        <fullName evidence="1">Uncharacterized protein</fullName>
    </submittedName>
</protein>
<organism evidence="1 2">
    <name type="scientific">Paraburkholderia aspalathi</name>
    <dbReference type="NCBI Taxonomy" id="1324617"/>
    <lineage>
        <taxon>Bacteria</taxon>
        <taxon>Pseudomonadati</taxon>
        <taxon>Pseudomonadota</taxon>
        <taxon>Betaproteobacteria</taxon>
        <taxon>Burkholderiales</taxon>
        <taxon>Burkholderiaceae</taxon>
        <taxon>Paraburkholderia</taxon>
    </lineage>
</organism>
<evidence type="ECO:0000313" key="1">
    <source>
        <dbReference type="EMBL" id="SFU20636.1"/>
    </source>
</evidence>
<sequence>MYTRLHASPLIVTGDDDGHFHDANPLSTSVWI</sequence>
<accession>A0A1I7E9J1</accession>
<gene>
    <name evidence="1" type="ORF">SAMN05192563_101571</name>
</gene>
<reference evidence="1 2" key="1">
    <citation type="submission" date="2016-10" db="EMBL/GenBank/DDBJ databases">
        <authorList>
            <person name="de Groot N.N."/>
        </authorList>
    </citation>
    <scope>NUCLEOTIDE SEQUENCE [LARGE SCALE GENOMIC DNA]</scope>
    <source>
        <strain evidence="1 2">LMG 27731</strain>
    </source>
</reference>
<dbReference type="EMBL" id="FPBH01000015">
    <property type="protein sequence ID" value="SFU20636.1"/>
    <property type="molecule type" value="Genomic_DNA"/>
</dbReference>
<dbReference type="AlphaFoldDB" id="A0A1I7E9J1"/>
<dbReference type="Proteomes" id="UP000198844">
    <property type="component" value="Unassembled WGS sequence"/>
</dbReference>
<proteinExistence type="predicted"/>
<name>A0A1I7E9J1_9BURK</name>